<feature type="compositionally biased region" description="Polar residues" evidence="1">
    <location>
        <begin position="44"/>
        <end position="55"/>
    </location>
</feature>
<gene>
    <name evidence="2" type="ORF">SPARVUS_LOCUS13517599</name>
</gene>
<protein>
    <submittedName>
        <fullName evidence="2">Uncharacterized protein</fullName>
    </submittedName>
</protein>
<dbReference type="Proteomes" id="UP001162483">
    <property type="component" value="Unassembled WGS sequence"/>
</dbReference>
<accession>A0ABN9G9Q1</accession>
<dbReference type="EMBL" id="CATNWA010018037">
    <property type="protein sequence ID" value="CAI9604875.1"/>
    <property type="molecule type" value="Genomic_DNA"/>
</dbReference>
<evidence type="ECO:0000313" key="2">
    <source>
        <dbReference type="EMBL" id="CAI9604875.1"/>
    </source>
</evidence>
<proteinExistence type="predicted"/>
<keyword evidence="3" id="KW-1185">Reference proteome</keyword>
<comment type="caution">
    <text evidence="2">The sequence shown here is derived from an EMBL/GenBank/DDBJ whole genome shotgun (WGS) entry which is preliminary data.</text>
</comment>
<feature type="region of interest" description="Disordered" evidence="1">
    <location>
        <begin position="1"/>
        <end position="90"/>
    </location>
</feature>
<reference evidence="2" key="1">
    <citation type="submission" date="2023-05" db="EMBL/GenBank/DDBJ databases">
        <authorList>
            <person name="Stuckert A."/>
        </authorList>
    </citation>
    <scope>NUCLEOTIDE SEQUENCE</scope>
</reference>
<feature type="compositionally biased region" description="Basic and acidic residues" evidence="1">
    <location>
        <begin position="81"/>
        <end position="90"/>
    </location>
</feature>
<feature type="non-terminal residue" evidence="2">
    <location>
        <position position="90"/>
    </location>
</feature>
<feature type="compositionally biased region" description="Basic and acidic residues" evidence="1">
    <location>
        <begin position="24"/>
        <end position="41"/>
    </location>
</feature>
<name>A0ABN9G9Q1_9NEOB</name>
<evidence type="ECO:0000313" key="3">
    <source>
        <dbReference type="Proteomes" id="UP001162483"/>
    </source>
</evidence>
<organism evidence="2 3">
    <name type="scientific">Staurois parvus</name>
    <dbReference type="NCBI Taxonomy" id="386267"/>
    <lineage>
        <taxon>Eukaryota</taxon>
        <taxon>Metazoa</taxon>
        <taxon>Chordata</taxon>
        <taxon>Craniata</taxon>
        <taxon>Vertebrata</taxon>
        <taxon>Euteleostomi</taxon>
        <taxon>Amphibia</taxon>
        <taxon>Batrachia</taxon>
        <taxon>Anura</taxon>
        <taxon>Neobatrachia</taxon>
        <taxon>Ranoidea</taxon>
        <taxon>Ranidae</taxon>
        <taxon>Staurois</taxon>
    </lineage>
</organism>
<sequence>MGAHRPNYGPGSSMRRRYRGSHGRVAERKQLKLKAHTEAYVKKSPQQQRGETTIKSPMAECGSRQQREQTTEAHGAGGSRQQREQTTEAH</sequence>
<evidence type="ECO:0000256" key="1">
    <source>
        <dbReference type="SAM" id="MobiDB-lite"/>
    </source>
</evidence>